<dbReference type="EMBL" id="JAEHOC010000053">
    <property type="protein sequence ID" value="KAG2425693.1"/>
    <property type="molecule type" value="Genomic_DNA"/>
</dbReference>
<dbReference type="InterPro" id="IPR011629">
    <property type="entry name" value="CobW-like_C"/>
</dbReference>
<dbReference type="Proteomes" id="UP000650467">
    <property type="component" value="Unassembled WGS sequence"/>
</dbReference>
<evidence type="ECO:0000256" key="1">
    <source>
        <dbReference type="ARBA" id="ARBA00022741"/>
    </source>
</evidence>
<feature type="region of interest" description="Disordered" evidence="6">
    <location>
        <begin position="618"/>
        <end position="639"/>
    </location>
</feature>
<gene>
    <name evidence="8" type="ORF">HXX76_013535</name>
</gene>
<dbReference type="InterPro" id="IPR003495">
    <property type="entry name" value="CobW/HypB/UreG_nucleotide-bd"/>
</dbReference>
<feature type="compositionally biased region" description="Gly residues" evidence="6">
    <location>
        <begin position="165"/>
        <end position="176"/>
    </location>
</feature>
<comment type="catalytic activity">
    <reaction evidence="5">
        <text>GTP + H2O = GDP + phosphate + H(+)</text>
        <dbReference type="Rhea" id="RHEA:19669"/>
        <dbReference type="ChEBI" id="CHEBI:15377"/>
        <dbReference type="ChEBI" id="CHEBI:15378"/>
        <dbReference type="ChEBI" id="CHEBI:37565"/>
        <dbReference type="ChEBI" id="CHEBI:43474"/>
        <dbReference type="ChEBI" id="CHEBI:58189"/>
    </reaction>
    <physiologicalReaction direction="left-to-right" evidence="5">
        <dbReference type="Rhea" id="RHEA:19670"/>
    </physiologicalReaction>
</comment>
<feature type="compositionally biased region" description="Basic and acidic residues" evidence="6">
    <location>
        <begin position="412"/>
        <end position="421"/>
    </location>
</feature>
<dbReference type="Gene3D" id="3.40.50.300">
    <property type="entry name" value="P-loop containing nucleotide triphosphate hydrolases"/>
    <property type="match status" value="2"/>
</dbReference>
<evidence type="ECO:0000256" key="3">
    <source>
        <dbReference type="ARBA" id="ARBA00023186"/>
    </source>
</evidence>
<dbReference type="SMART" id="SM00833">
    <property type="entry name" value="CobW_C"/>
    <property type="match status" value="1"/>
</dbReference>
<dbReference type="Pfam" id="PF02492">
    <property type="entry name" value="cobW"/>
    <property type="match status" value="2"/>
</dbReference>
<dbReference type="GO" id="GO:0016787">
    <property type="term" value="F:hydrolase activity"/>
    <property type="evidence" value="ECO:0007669"/>
    <property type="project" value="UniProtKB-KW"/>
</dbReference>
<feature type="compositionally biased region" description="Low complexity" evidence="6">
    <location>
        <begin position="184"/>
        <end position="221"/>
    </location>
</feature>
<dbReference type="PANTHER" id="PTHR43603">
    <property type="entry name" value="COBW DOMAIN-CONTAINING PROTEIN DDB_G0274527"/>
    <property type="match status" value="1"/>
</dbReference>
<dbReference type="InterPro" id="IPR051927">
    <property type="entry name" value="Zn_Chap_cDPG_Synth"/>
</dbReference>
<keyword evidence="3" id="KW-0143">Chaperone</keyword>
<feature type="compositionally biased region" description="Acidic residues" evidence="6">
    <location>
        <begin position="398"/>
        <end position="411"/>
    </location>
</feature>
<feature type="compositionally biased region" description="Acidic residues" evidence="6">
    <location>
        <begin position="472"/>
        <end position="487"/>
    </location>
</feature>
<dbReference type="GO" id="GO:0000166">
    <property type="term" value="F:nucleotide binding"/>
    <property type="evidence" value="ECO:0007669"/>
    <property type="project" value="UniProtKB-KW"/>
</dbReference>
<dbReference type="PANTHER" id="PTHR43603:SF1">
    <property type="entry name" value="ZINC-REGULATED GTPASE METALLOPROTEIN ACTIVATOR 1"/>
    <property type="match status" value="1"/>
</dbReference>
<organism evidence="8 9">
    <name type="scientific">Chlamydomonas incerta</name>
    <dbReference type="NCBI Taxonomy" id="51695"/>
    <lineage>
        <taxon>Eukaryota</taxon>
        <taxon>Viridiplantae</taxon>
        <taxon>Chlorophyta</taxon>
        <taxon>core chlorophytes</taxon>
        <taxon>Chlorophyceae</taxon>
        <taxon>CS clade</taxon>
        <taxon>Chlamydomonadales</taxon>
        <taxon>Chlamydomonadaceae</taxon>
        <taxon>Chlamydomonas</taxon>
    </lineage>
</organism>
<dbReference type="CDD" id="cd03112">
    <property type="entry name" value="CobW-like"/>
    <property type="match status" value="1"/>
</dbReference>
<evidence type="ECO:0000256" key="4">
    <source>
        <dbReference type="ARBA" id="ARBA00034320"/>
    </source>
</evidence>
<dbReference type="SUPFAM" id="SSF52540">
    <property type="entry name" value="P-loop containing nucleoside triphosphate hydrolases"/>
    <property type="match status" value="1"/>
</dbReference>
<evidence type="ECO:0000259" key="7">
    <source>
        <dbReference type="SMART" id="SM00833"/>
    </source>
</evidence>
<keyword evidence="2" id="KW-0378">Hydrolase</keyword>
<name>A0A835SEC3_CHLIN</name>
<feature type="region of interest" description="Disordered" evidence="6">
    <location>
        <begin position="139"/>
        <end position="223"/>
    </location>
</feature>
<evidence type="ECO:0000256" key="2">
    <source>
        <dbReference type="ARBA" id="ARBA00022801"/>
    </source>
</evidence>
<evidence type="ECO:0000313" key="8">
    <source>
        <dbReference type="EMBL" id="KAG2425693.1"/>
    </source>
</evidence>
<evidence type="ECO:0000256" key="5">
    <source>
        <dbReference type="ARBA" id="ARBA00049117"/>
    </source>
</evidence>
<evidence type="ECO:0000313" key="9">
    <source>
        <dbReference type="Proteomes" id="UP000650467"/>
    </source>
</evidence>
<protein>
    <recommendedName>
        <fullName evidence="7">CobW C-terminal domain-containing protein</fullName>
    </recommendedName>
</protein>
<proteinExistence type="inferred from homology"/>
<dbReference type="AlphaFoldDB" id="A0A835SEC3"/>
<evidence type="ECO:0000256" key="6">
    <source>
        <dbReference type="SAM" id="MobiDB-lite"/>
    </source>
</evidence>
<dbReference type="SUPFAM" id="SSF90002">
    <property type="entry name" value="Hypothetical protein YjiA, C-terminal domain"/>
    <property type="match status" value="1"/>
</dbReference>
<feature type="region of interest" description="Disordered" evidence="6">
    <location>
        <begin position="397"/>
        <end position="491"/>
    </location>
</feature>
<reference evidence="8" key="1">
    <citation type="journal article" date="2020" name="bioRxiv">
        <title>Comparative genomics of Chlamydomonas.</title>
        <authorList>
            <person name="Craig R.J."/>
            <person name="Hasan A.R."/>
            <person name="Ness R.W."/>
            <person name="Keightley P.D."/>
        </authorList>
    </citation>
    <scope>NUCLEOTIDE SEQUENCE</scope>
    <source>
        <strain evidence="8">SAG 7.73</strain>
    </source>
</reference>
<dbReference type="Gene3D" id="3.30.1220.10">
    <property type="entry name" value="CobW-like, C-terminal domain"/>
    <property type="match status" value="1"/>
</dbReference>
<dbReference type="InterPro" id="IPR036627">
    <property type="entry name" value="CobW-likC_sf"/>
</dbReference>
<dbReference type="OrthoDB" id="272672at2759"/>
<accession>A0A835SEC3</accession>
<feature type="compositionally biased region" description="Low complexity" evidence="6">
    <location>
        <begin position="442"/>
        <end position="452"/>
    </location>
</feature>
<keyword evidence="9" id="KW-1185">Reference proteome</keyword>
<feature type="domain" description="CobW C-terminal" evidence="7">
    <location>
        <begin position="362"/>
        <end position="605"/>
    </location>
</feature>
<dbReference type="InterPro" id="IPR027417">
    <property type="entry name" value="P-loop_NTPase"/>
</dbReference>
<dbReference type="Pfam" id="PF07683">
    <property type="entry name" value="CobW_C"/>
    <property type="match status" value="1"/>
</dbReference>
<sequence>MDQAATLAEAVRSAAKEDARIPVTILSGFLGSGKTTLLKHILSNREGLKVAVIVNDMAELNIDGALVGQSKLIQRGEKLVTMQNGCICCTLREDLVEEVGRLATAGEVDYIVIESTGISEPMQVAETFTFALPDNLQPQGGATCPLPPSGSGAAREHTSAEAKGGHPGGGGGGGGGKSKKARRTSSGSAAEAGQLHEQPQQQLQPQRQQQHEPPQQQQAPAALSSVARLDTCVTVVDAAAFLDNLTSIEEVADRFDEAGQEAPPGDQRSIADLLLEQVEFADVILINKIDLLNADQRRVIAAAVRKLNPRAVLHQTTRSRLPVRCVIGTGLFNLEEAADAPGWLQAIKTDTPLKPESEEYGISSFVYRARRPFHPERLYDKFLERYFMTKVINVIPGEEGEEGEEDAEAGGEEAKQGKEEAGGSSGRGNSGGTCAQRSATPSGSGSDGAADGSRAEKDDDSSSTSSGSGSGDSDEESGSGDGDGEDEQQQRDGLAAYDQVRREVKAAMKQDLGFIMRSKGSVWLATLPDTIVGWGHAGLVLQLQRAGPWFCTVPKDEWPEDDAVRAQIQADFDSDPDIGDRRQELVFIGQGLQPEAIRAGLDACLLTDEELEALAVAQGKKGGKAQGGKGGRRKGRGQAARALQLVDPLFGDDA</sequence>
<keyword evidence="1" id="KW-0547">Nucleotide-binding</keyword>
<comment type="caution">
    <text evidence="8">The sequence shown here is derived from an EMBL/GenBank/DDBJ whole genome shotgun (WGS) entry which is preliminary data.</text>
</comment>
<feature type="compositionally biased region" description="Basic and acidic residues" evidence="6">
    <location>
        <begin position="154"/>
        <end position="164"/>
    </location>
</feature>
<comment type="similarity">
    <text evidence="4">Belongs to the SIMIBI class G3E GTPase family. ZNG1 subfamily.</text>
</comment>